<proteinExistence type="predicted"/>
<name>A0A5B7H5C4_PORTR</name>
<gene>
    <name evidence="1" type="ORF">E2C01_059254</name>
</gene>
<evidence type="ECO:0000313" key="2">
    <source>
        <dbReference type="Proteomes" id="UP000324222"/>
    </source>
</evidence>
<reference evidence="1 2" key="1">
    <citation type="submission" date="2019-05" db="EMBL/GenBank/DDBJ databases">
        <title>Another draft genome of Portunus trituberculatus and its Hox gene families provides insights of decapod evolution.</title>
        <authorList>
            <person name="Jeong J.-H."/>
            <person name="Song I."/>
            <person name="Kim S."/>
            <person name="Choi T."/>
            <person name="Kim D."/>
            <person name="Ryu S."/>
            <person name="Kim W."/>
        </authorList>
    </citation>
    <scope>NUCLEOTIDE SEQUENCE [LARGE SCALE GENOMIC DNA]</scope>
    <source>
        <tissue evidence="1">Muscle</tissue>
    </source>
</reference>
<dbReference type="AlphaFoldDB" id="A0A5B7H5C4"/>
<dbReference type="Proteomes" id="UP000324222">
    <property type="component" value="Unassembled WGS sequence"/>
</dbReference>
<sequence>MNNRKRVCDSTEPWGISLFIDLGEYNRTFRNET</sequence>
<protein>
    <submittedName>
        <fullName evidence="1">Uncharacterized protein</fullName>
    </submittedName>
</protein>
<evidence type="ECO:0000313" key="1">
    <source>
        <dbReference type="EMBL" id="MPC65126.1"/>
    </source>
</evidence>
<dbReference type="EMBL" id="VSRR010022952">
    <property type="protein sequence ID" value="MPC65126.1"/>
    <property type="molecule type" value="Genomic_DNA"/>
</dbReference>
<organism evidence="1 2">
    <name type="scientific">Portunus trituberculatus</name>
    <name type="common">Swimming crab</name>
    <name type="synonym">Neptunus trituberculatus</name>
    <dbReference type="NCBI Taxonomy" id="210409"/>
    <lineage>
        <taxon>Eukaryota</taxon>
        <taxon>Metazoa</taxon>
        <taxon>Ecdysozoa</taxon>
        <taxon>Arthropoda</taxon>
        <taxon>Crustacea</taxon>
        <taxon>Multicrustacea</taxon>
        <taxon>Malacostraca</taxon>
        <taxon>Eumalacostraca</taxon>
        <taxon>Eucarida</taxon>
        <taxon>Decapoda</taxon>
        <taxon>Pleocyemata</taxon>
        <taxon>Brachyura</taxon>
        <taxon>Eubrachyura</taxon>
        <taxon>Portunoidea</taxon>
        <taxon>Portunidae</taxon>
        <taxon>Portuninae</taxon>
        <taxon>Portunus</taxon>
    </lineage>
</organism>
<comment type="caution">
    <text evidence="1">The sequence shown here is derived from an EMBL/GenBank/DDBJ whole genome shotgun (WGS) entry which is preliminary data.</text>
</comment>
<accession>A0A5B7H5C4</accession>
<keyword evidence="2" id="KW-1185">Reference proteome</keyword>